<evidence type="ECO:0000256" key="3">
    <source>
        <dbReference type="ARBA" id="ARBA00023002"/>
    </source>
</evidence>
<keyword evidence="2" id="KW-0288">FMN</keyword>
<dbReference type="EC" id="1.14.14.5" evidence="6"/>
<dbReference type="InterPro" id="IPR050172">
    <property type="entry name" value="SsuD_RutA_monooxygenase"/>
</dbReference>
<dbReference type="GO" id="GO:0046306">
    <property type="term" value="P:alkanesulfonate catabolic process"/>
    <property type="evidence" value="ECO:0007669"/>
    <property type="project" value="TreeGrafter"/>
</dbReference>
<evidence type="ECO:0000313" key="7">
    <source>
        <dbReference type="Proteomes" id="UP000031419"/>
    </source>
</evidence>
<evidence type="ECO:0000313" key="6">
    <source>
        <dbReference type="EMBL" id="KEI45757.1"/>
    </source>
</evidence>
<keyword evidence="1" id="KW-0285">Flavoprotein</keyword>
<dbReference type="RefSeq" id="WP_029721784.1">
    <property type="nucleotide sequence ID" value="NZ_JAJUIW010000002.1"/>
</dbReference>
<evidence type="ECO:0000259" key="5">
    <source>
        <dbReference type="Pfam" id="PF00296"/>
    </source>
</evidence>
<dbReference type="eggNOG" id="COG2141">
    <property type="taxonomic scope" value="Bacteria"/>
</dbReference>
<evidence type="ECO:0000256" key="2">
    <source>
        <dbReference type="ARBA" id="ARBA00022643"/>
    </source>
</evidence>
<dbReference type="InterPro" id="IPR011251">
    <property type="entry name" value="Luciferase-like_dom"/>
</dbReference>
<protein>
    <submittedName>
        <fullName evidence="6">Alkanesulfonate monooxygenase</fullName>
        <ecNumber evidence="6">1.14.14.5</ecNumber>
    </submittedName>
</protein>
<dbReference type="AlphaFoldDB" id="A0A073B3D0"/>
<evidence type="ECO:0000256" key="1">
    <source>
        <dbReference type="ARBA" id="ARBA00022630"/>
    </source>
</evidence>
<dbReference type="Proteomes" id="UP000031419">
    <property type="component" value="Unassembled WGS sequence"/>
</dbReference>
<gene>
    <name evidence="6" type="ORF">GU90_02375</name>
</gene>
<name>A0A073B3D0_9PSEU</name>
<dbReference type="STRING" id="28042.GU90_02375"/>
<keyword evidence="4 6" id="KW-0503">Monooxygenase</keyword>
<dbReference type="PANTHER" id="PTHR42847:SF4">
    <property type="entry name" value="ALKANESULFONATE MONOOXYGENASE-RELATED"/>
    <property type="match status" value="1"/>
</dbReference>
<sequence length="370" mass="40452">MNLVLHWFLPTHGDGRSVVDRPHVTAAATAAPRQPDIDYLAQVAQAAEHLGFTGMLTPTGSWCQDSWVTTAALLARTRRIKFLVAFRPGVLSPTLAAQMAITYQEVSGGRLLLNVVTGGDSVEQRRFGDQLDHDLRYERTDEFLAIMRGIWEQGSVDFSGKHYSVQDATAHTRLPTPPDVYFGGSSEAALPVAARRADVYLTWGEPPSVVAEKITRVRQLAEAEGRTLRFGLRAHTITRDSSNEAWATAQRFLDDLDPADIAASQEKFAKSESVGQRRMAALHGGRTASDARQLEVHPGLWAGVGLVRGGAGTAFVGSHTEVADLIEEYHAVGIDEFVLSGYPHLEEAYWFGEGVRPELIKRGLLKDSPS</sequence>
<accession>A0A073B3D0</accession>
<comment type="caution">
    <text evidence="6">The sequence shown here is derived from an EMBL/GenBank/DDBJ whole genome shotgun (WGS) entry which is preliminary data.</text>
</comment>
<proteinExistence type="predicted"/>
<dbReference type="InterPro" id="IPR036661">
    <property type="entry name" value="Luciferase-like_sf"/>
</dbReference>
<dbReference type="CDD" id="cd01094">
    <property type="entry name" value="Alkanesulfonate_monoxygenase"/>
    <property type="match status" value="1"/>
</dbReference>
<keyword evidence="3 6" id="KW-0560">Oxidoreductase</keyword>
<dbReference type="Pfam" id="PF00296">
    <property type="entry name" value="Bac_luciferase"/>
    <property type="match status" value="1"/>
</dbReference>
<dbReference type="SUPFAM" id="SSF51679">
    <property type="entry name" value="Bacterial luciferase-like"/>
    <property type="match status" value="1"/>
</dbReference>
<dbReference type="Gene3D" id="3.20.20.30">
    <property type="entry name" value="Luciferase-like domain"/>
    <property type="match status" value="1"/>
</dbReference>
<keyword evidence="7" id="KW-1185">Reference proteome</keyword>
<dbReference type="PANTHER" id="PTHR42847">
    <property type="entry name" value="ALKANESULFONATE MONOOXYGENASE"/>
    <property type="match status" value="1"/>
</dbReference>
<evidence type="ECO:0000256" key="4">
    <source>
        <dbReference type="ARBA" id="ARBA00023033"/>
    </source>
</evidence>
<dbReference type="EMBL" id="JNVU01000009">
    <property type="protein sequence ID" value="KEI45757.1"/>
    <property type="molecule type" value="Genomic_DNA"/>
</dbReference>
<organism evidence="6 7">
    <name type="scientific">Saccharopolyspora rectivirgula</name>
    <dbReference type="NCBI Taxonomy" id="28042"/>
    <lineage>
        <taxon>Bacteria</taxon>
        <taxon>Bacillati</taxon>
        <taxon>Actinomycetota</taxon>
        <taxon>Actinomycetes</taxon>
        <taxon>Pseudonocardiales</taxon>
        <taxon>Pseudonocardiaceae</taxon>
        <taxon>Saccharopolyspora</taxon>
    </lineage>
</organism>
<dbReference type="OrthoDB" id="9814695at2"/>
<feature type="domain" description="Luciferase-like" evidence="5">
    <location>
        <begin position="17"/>
        <end position="336"/>
    </location>
</feature>
<dbReference type="GO" id="GO:0008726">
    <property type="term" value="F:alkanesulfonate monooxygenase activity"/>
    <property type="evidence" value="ECO:0007669"/>
    <property type="project" value="UniProtKB-EC"/>
</dbReference>
<reference evidence="6 7" key="1">
    <citation type="submission" date="2014-06" db="EMBL/GenBank/DDBJ databases">
        <title>Saccharopolyspora rectivirgula DSM-43113 Genome sequencing.</title>
        <authorList>
            <person name="Barrera C."/>
            <person name="Millon L."/>
            <person name="Rognon B."/>
            <person name="Zaugg C."/>
            <person name="Monod M."/>
        </authorList>
    </citation>
    <scope>NUCLEOTIDE SEQUENCE [LARGE SCALE GENOMIC DNA]</scope>
    <source>
        <strain evidence="6 7">DSM 43113</strain>
    </source>
</reference>